<dbReference type="EMBL" id="JAWPEI010000006">
    <property type="protein sequence ID" value="KAK4724020.1"/>
    <property type="molecule type" value="Genomic_DNA"/>
</dbReference>
<organism evidence="1 2">
    <name type="scientific">Solanum pinnatisectum</name>
    <name type="common">tansyleaf nightshade</name>
    <dbReference type="NCBI Taxonomy" id="50273"/>
    <lineage>
        <taxon>Eukaryota</taxon>
        <taxon>Viridiplantae</taxon>
        <taxon>Streptophyta</taxon>
        <taxon>Embryophyta</taxon>
        <taxon>Tracheophyta</taxon>
        <taxon>Spermatophyta</taxon>
        <taxon>Magnoliopsida</taxon>
        <taxon>eudicotyledons</taxon>
        <taxon>Gunneridae</taxon>
        <taxon>Pentapetalae</taxon>
        <taxon>asterids</taxon>
        <taxon>lamiids</taxon>
        <taxon>Solanales</taxon>
        <taxon>Solanaceae</taxon>
        <taxon>Solanoideae</taxon>
        <taxon>Solaneae</taxon>
        <taxon>Solanum</taxon>
    </lineage>
</organism>
<proteinExistence type="predicted"/>
<evidence type="ECO:0000313" key="1">
    <source>
        <dbReference type="EMBL" id="KAK4724020.1"/>
    </source>
</evidence>
<dbReference type="AlphaFoldDB" id="A0AAV9LGV0"/>
<dbReference type="Proteomes" id="UP001311915">
    <property type="component" value="Unassembled WGS sequence"/>
</dbReference>
<reference evidence="1 2" key="1">
    <citation type="submission" date="2023-10" db="EMBL/GenBank/DDBJ databases">
        <title>Genome-Wide Identification Analysis in wild type Solanum Pinnatisectum Reveals Some Genes Defensing Phytophthora Infestans.</title>
        <authorList>
            <person name="Sun C."/>
        </authorList>
    </citation>
    <scope>NUCLEOTIDE SEQUENCE [LARGE SCALE GENOMIC DNA]</scope>
    <source>
        <strain evidence="1">LQN</strain>
        <tissue evidence="1">Leaf</tissue>
    </source>
</reference>
<gene>
    <name evidence="1" type="ORF">R3W88_026799</name>
</gene>
<comment type="caution">
    <text evidence="1">The sequence shown here is derived from an EMBL/GenBank/DDBJ whole genome shotgun (WGS) entry which is preliminary data.</text>
</comment>
<keyword evidence="2" id="KW-1185">Reference proteome</keyword>
<name>A0AAV9LGV0_9SOLN</name>
<protein>
    <submittedName>
        <fullName evidence="1">Uncharacterized protein</fullName>
    </submittedName>
</protein>
<sequence>MDKTFPLYELDMHWKDTCELVEKLRPKVSVKTVTWKKLEEGRIKLNAGSGGIARNADGNFLFDFVVPFQCKDHNIAEALGAQFGT</sequence>
<evidence type="ECO:0000313" key="2">
    <source>
        <dbReference type="Proteomes" id="UP001311915"/>
    </source>
</evidence>
<accession>A0AAV9LGV0</accession>